<sequence length="77" mass="9003">VQMLEQERQRVRELQKRIQDAVREEWEASKKSRNNQCQSLNSVGSDDSTQTISDTPTDRWVLFLFLTTLSDSPFLKS</sequence>
<organism evidence="2 3">
    <name type="scientific">Allacma fusca</name>
    <dbReference type="NCBI Taxonomy" id="39272"/>
    <lineage>
        <taxon>Eukaryota</taxon>
        <taxon>Metazoa</taxon>
        <taxon>Ecdysozoa</taxon>
        <taxon>Arthropoda</taxon>
        <taxon>Hexapoda</taxon>
        <taxon>Collembola</taxon>
        <taxon>Symphypleona</taxon>
        <taxon>Sminthuridae</taxon>
        <taxon>Allacma</taxon>
    </lineage>
</organism>
<feature type="non-terminal residue" evidence="2">
    <location>
        <position position="1"/>
    </location>
</feature>
<protein>
    <submittedName>
        <fullName evidence="2">Uncharacterized protein</fullName>
    </submittedName>
</protein>
<reference evidence="2" key="1">
    <citation type="submission" date="2021-06" db="EMBL/GenBank/DDBJ databases">
        <authorList>
            <person name="Hodson N. C."/>
            <person name="Mongue J. A."/>
            <person name="Jaron S. K."/>
        </authorList>
    </citation>
    <scope>NUCLEOTIDE SEQUENCE</scope>
</reference>
<dbReference type="Proteomes" id="UP000708208">
    <property type="component" value="Unassembled WGS sequence"/>
</dbReference>
<keyword evidence="3" id="KW-1185">Reference proteome</keyword>
<proteinExistence type="predicted"/>
<dbReference type="AlphaFoldDB" id="A0A8J2KIW1"/>
<gene>
    <name evidence="2" type="ORF">AFUS01_LOCUS26003</name>
</gene>
<feature type="region of interest" description="Disordered" evidence="1">
    <location>
        <begin position="27"/>
        <end position="53"/>
    </location>
</feature>
<accession>A0A8J2KIW1</accession>
<comment type="caution">
    <text evidence="2">The sequence shown here is derived from an EMBL/GenBank/DDBJ whole genome shotgun (WGS) entry which is preliminary data.</text>
</comment>
<evidence type="ECO:0000313" key="2">
    <source>
        <dbReference type="EMBL" id="CAG7815315.1"/>
    </source>
</evidence>
<dbReference type="EMBL" id="CAJVCH010341451">
    <property type="protein sequence ID" value="CAG7815315.1"/>
    <property type="molecule type" value="Genomic_DNA"/>
</dbReference>
<feature type="compositionally biased region" description="Polar residues" evidence="1">
    <location>
        <begin position="34"/>
        <end position="53"/>
    </location>
</feature>
<name>A0A8J2KIW1_9HEXA</name>
<evidence type="ECO:0000313" key="3">
    <source>
        <dbReference type="Proteomes" id="UP000708208"/>
    </source>
</evidence>
<evidence type="ECO:0000256" key="1">
    <source>
        <dbReference type="SAM" id="MobiDB-lite"/>
    </source>
</evidence>
<dbReference type="OrthoDB" id="6020705at2759"/>